<name>A0ABW2YMY9_9GAMM</name>
<dbReference type="RefSeq" id="WP_386811425.1">
    <property type="nucleotide sequence ID" value="NZ_JBHTIH010000002.1"/>
</dbReference>
<reference evidence="2" key="1">
    <citation type="journal article" date="2019" name="Int. J. Syst. Evol. Microbiol.">
        <title>The Global Catalogue of Microorganisms (GCM) 10K type strain sequencing project: providing services to taxonomists for standard genome sequencing and annotation.</title>
        <authorList>
            <consortium name="The Broad Institute Genomics Platform"/>
            <consortium name="The Broad Institute Genome Sequencing Center for Infectious Disease"/>
            <person name="Wu L."/>
            <person name="Ma J."/>
        </authorList>
    </citation>
    <scope>NUCLEOTIDE SEQUENCE [LARGE SCALE GENOMIC DNA]</scope>
    <source>
        <strain evidence="2">CCUG 55491</strain>
    </source>
</reference>
<gene>
    <name evidence="1" type="ORF">ACFQZQ_04305</name>
</gene>
<protein>
    <recommendedName>
        <fullName evidence="3">HEAT repeat domain-containing protein</fullName>
    </recommendedName>
</protein>
<proteinExistence type="predicted"/>
<dbReference type="EMBL" id="JBHTIH010000002">
    <property type="protein sequence ID" value="MFD0738508.1"/>
    <property type="molecule type" value="Genomic_DNA"/>
</dbReference>
<evidence type="ECO:0008006" key="3">
    <source>
        <dbReference type="Google" id="ProtNLM"/>
    </source>
</evidence>
<evidence type="ECO:0000313" key="1">
    <source>
        <dbReference type="EMBL" id="MFD0738508.1"/>
    </source>
</evidence>
<evidence type="ECO:0000313" key="2">
    <source>
        <dbReference type="Proteomes" id="UP001597090"/>
    </source>
</evidence>
<organism evidence="1 2">
    <name type="scientific">Lysobacter koreensis</name>
    <dbReference type="NCBI Taxonomy" id="266122"/>
    <lineage>
        <taxon>Bacteria</taxon>
        <taxon>Pseudomonadati</taxon>
        <taxon>Pseudomonadota</taxon>
        <taxon>Gammaproteobacteria</taxon>
        <taxon>Lysobacterales</taxon>
        <taxon>Lysobacteraceae</taxon>
        <taxon>Lysobacter</taxon>
    </lineage>
</organism>
<accession>A0ABW2YMY9</accession>
<sequence>MLAWLHRVAPAALPYRRSDSRVEWMNAPPKATVVALVTPHLLRVVDLAMEAEKGVNVDWHVREAVAATVGGLGDQYNAPALVAAYVEGLENAASQAPTTRVAYIRVLQTAADAARRLRRD</sequence>
<keyword evidence="2" id="KW-1185">Reference proteome</keyword>
<comment type="caution">
    <text evidence="1">The sequence shown here is derived from an EMBL/GenBank/DDBJ whole genome shotgun (WGS) entry which is preliminary data.</text>
</comment>
<dbReference type="Proteomes" id="UP001597090">
    <property type="component" value="Unassembled WGS sequence"/>
</dbReference>